<dbReference type="Proteomes" id="UP000265566">
    <property type="component" value="Chromosome 5"/>
</dbReference>
<proteinExistence type="predicted"/>
<gene>
    <name evidence="3" type="ORF">MtrunA17_Chr5g0409541</name>
</gene>
<evidence type="ECO:0000313" key="3">
    <source>
        <dbReference type="EMBL" id="RHN54684.1"/>
    </source>
</evidence>
<sequence>MTLCLFFFCVFLSLQYSSPTEKIATSTLPVFFYSFGTFLCNLSIHMIYII</sequence>
<dbReference type="Gramene" id="rna29758">
    <property type="protein sequence ID" value="RHN54684.1"/>
    <property type="gene ID" value="gene29758"/>
</dbReference>
<evidence type="ECO:0008006" key="4">
    <source>
        <dbReference type="Google" id="ProtNLM"/>
    </source>
</evidence>
<evidence type="ECO:0000256" key="2">
    <source>
        <dbReference type="SAM" id="SignalP"/>
    </source>
</evidence>
<dbReference type="AlphaFoldDB" id="A0A396HRX4"/>
<feature type="signal peptide" evidence="2">
    <location>
        <begin position="1"/>
        <end position="19"/>
    </location>
</feature>
<keyword evidence="1" id="KW-1133">Transmembrane helix</keyword>
<keyword evidence="2" id="KW-0732">Signal</keyword>
<comment type="caution">
    <text evidence="3">The sequence shown here is derived from an EMBL/GenBank/DDBJ whole genome shotgun (WGS) entry which is preliminary data.</text>
</comment>
<protein>
    <recommendedName>
        <fullName evidence="4">Transmembrane protein</fullName>
    </recommendedName>
</protein>
<keyword evidence="1" id="KW-0812">Transmembrane</keyword>
<keyword evidence="1" id="KW-0472">Membrane</keyword>
<organism evidence="3">
    <name type="scientific">Medicago truncatula</name>
    <name type="common">Barrel medic</name>
    <name type="synonym">Medicago tribuloides</name>
    <dbReference type="NCBI Taxonomy" id="3880"/>
    <lineage>
        <taxon>Eukaryota</taxon>
        <taxon>Viridiplantae</taxon>
        <taxon>Streptophyta</taxon>
        <taxon>Embryophyta</taxon>
        <taxon>Tracheophyta</taxon>
        <taxon>Spermatophyta</taxon>
        <taxon>Magnoliopsida</taxon>
        <taxon>eudicotyledons</taxon>
        <taxon>Gunneridae</taxon>
        <taxon>Pentapetalae</taxon>
        <taxon>rosids</taxon>
        <taxon>fabids</taxon>
        <taxon>Fabales</taxon>
        <taxon>Fabaceae</taxon>
        <taxon>Papilionoideae</taxon>
        <taxon>50 kb inversion clade</taxon>
        <taxon>NPAAA clade</taxon>
        <taxon>Hologalegina</taxon>
        <taxon>IRL clade</taxon>
        <taxon>Trifolieae</taxon>
        <taxon>Medicago</taxon>
    </lineage>
</organism>
<evidence type="ECO:0000256" key="1">
    <source>
        <dbReference type="SAM" id="Phobius"/>
    </source>
</evidence>
<name>A0A396HRX4_MEDTR</name>
<accession>A0A396HRX4</accession>
<reference evidence="3" key="1">
    <citation type="journal article" date="2018" name="Nat. Plants">
        <title>Whole-genome landscape of Medicago truncatula symbiotic genes.</title>
        <authorList>
            <person name="Pecrix Y."/>
            <person name="Gamas P."/>
            <person name="Carrere S."/>
        </authorList>
    </citation>
    <scope>NUCLEOTIDE SEQUENCE</scope>
    <source>
        <tissue evidence="3">Leaves</tissue>
    </source>
</reference>
<dbReference type="EMBL" id="PSQE01000005">
    <property type="protein sequence ID" value="RHN54684.1"/>
    <property type="molecule type" value="Genomic_DNA"/>
</dbReference>
<feature type="transmembrane region" description="Helical" evidence="1">
    <location>
        <begin position="29"/>
        <end position="49"/>
    </location>
</feature>
<feature type="chain" id="PRO_5017215555" description="Transmembrane protein" evidence="2">
    <location>
        <begin position="20"/>
        <end position="50"/>
    </location>
</feature>